<organism evidence="4">
    <name type="scientific">marine sediment metagenome</name>
    <dbReference type="NCBI Taxonomy" id="412755"/>
    <lineage>
        <taxon>unclassified sequences</taxon>
        <taxon>metagenomes</taxon>
        <taxon>ecological metagenomes</taxon>
    </lineage>
</organism>
<accession>X0Z7V5</accession>
<feature type="non-terminal residue" evidence="4">
    <location>
        <position position="1"/>
    </location>
</feature>
<comment type="caution">
    <text evidence="4">The sequence shown here is derived from an EMBL/GenBank/DDBJ whole genome shotgun (WGS) entry which is preliminary data.</text>
</comment>
<comment type="similarity">
    <text evidence="1">Belongs to the glycosyl hydrolase 57 family.</text>
</comment>
<dbReference type="EMBL" id="BART01004044">
    <property type="protein sequence ID" value="GAG65465.1"/>
    <property type="molecule type" value="Genomic_DNA"/>
</dbReference>
<dbReference type="SUPFAM" id="SSF88713">
    <property type="entry name" value="Glycoside hydrolase/deacetylase"/>
    <property type="match status" value="1"/>
</dbReference>
<dbReference type="GO" id="GO:0003824">
    <property type="term" value="F:catalytic activity"/>
    <property type="evidence" value="ECO:0007669"/>
    <property type="project" value="InterPro"/>
</dbReference>
<dbReference type="InterPro" id="IPR004300">
    <property type="entry name" value="Glyco_hydro_57_N"/>
</dbReference>
<gene>
    <name evidence="4" type="ORF">S01H4_10517</name>
</gene>
<dbReference type="PANTHER" id="PTHR36306:SF1">
    <property type="entry name" value="ALPHA-AMYLASE-RELATED"/>
    <property type="match status" value="1"/>
</dbReference>
<dbReference type="PANTHER" id="PTHR36306">
    <property type="entry name" value="ALPHA-AMYLASE-RELATED-RELATED"/>
    <property type="match status" value="1"/>
</dbReference>
<evidence type="ECO:0000259" key="3">
    <source>
        <dbReference type="Pfam" id="PF03065"/>
    </source>
</evidence>
<proteinExistence type="inferred from homology"/>
<sequence length="305" mass="35830">TGNVEFLGETYYHSLSALFSKKEFIDQIRLHKSLMKDLINCEPKVFRNTETLYSNEIAGIAKDLGFRGIIAEGHESILGWRSPNYLYEPKNSEDFRIILRNYKLSDDIGFRFSETSWPEYPLTAKKYASWLFACEGDTLNIFMDYETFGEHHWKETGVLDFLKALPYEILKYNSLDFKTPSQIIDSCDPVGMLDVPHTISWADIKRDTSAWLENDMQKYAFRRMTELEEAAMENTDLLHIWRKLQTSDHFYYMSTKGFADGDVHKYFNPYETPYDAFINYMNVLQHLQERMKHLQAEASKESFPP</sequence>
<dbReference type="GO" id="GO:0005975">
    <property type="term" value="P:carbohydrate metabolic process"/>
    <property type="evidence" value="ECO:0007669"/>
    <property type="project" value="InterPro"/>
</dbReference>
<evidence type="ECO:0000256" key="2">
    <source>
        <dbReference type="ARBA" id="ARBA00023277"/>
    </source>
</evidence>
<dbReference type="CDD" id="cd10795">
    <property type="entry name" value="GH57N_MJA1_like"/>
    <property type="match status" value="1"/>
</dbReference>
<keyword evidence="2" id="KW-0119">Carbohydrate metabolism</keyword>
<protein>
    <recommendedName>
        <fullName evidence="3">Glycoside hydrolase family 57 N-terminal domain-containing protein</fullName>
    </recommendedName>
</protein>
<feature type="domain" description="Glycoside hydrolase family 57 N-terminal" evidence="3">
    <location>
        <begin position="1"/>
        <end position="196"/>
    </location>
</feature>
<reference evidence="4" key="1">
    <citation type="journal article" date="2014" name="Front. Microbiol.">
        <title>High frequency of phylogenetically diverse reductive dehalogenase-homologous genes in deep subseafloor sedimentary metagenomes.</title>
        <authorList>
            <person name="Kawai M."/>
            <person name="Futagami T."/>
            <person name="Toyoda A."/>
            <person name="Takaki Y."/>
            <person name="Nishi S."/>
            <person name="Hori S."/>
            <person name="Arai W."/>
            <person name="Tsubouchi T."/>
            <person name="Morono Y."/>
            <person name="Uchiyama I."/>
            <person name="Ito T."/>
            <person name="Fujiyama A."/>
            <person name="Inagaki F."/>
            <person name="Takami H."/>
        </authorList>
    </citation>
    <scope>NUCLEOTIDE SEQUENCE</scope>
    <source>
        <strain evidence="4">Expedition CK06-06</strain>
    </source>
</reference>
<dbReference type="Gene3D" id="3.20.110.20">
    <property type="match status" value="1"/>
</dbReference>
<evidence type="ECO:0000313" key="4">
    <source>
        <dbReference type="EMBL" id="GAG65465.1"/>
    </source>
</evidence>
<dbReference type="InterPro" id="IPR011330">
    <property type="entry name" value="Glyco_hydro/deAcase_b/a-brl"/>
</dbReference>
<dbReference type="Pfam" id="PF03065">
    <property type="entry name" value="Glyco_hydro_57"/>
    <property type="match status" value="1"/>
</dbReference>
<dbReference type="InterPro" id="IPR052046">
    <property type="entry name" value="GH57_Enzymes"/>
</dbReference>
<name>X0Z7V5_9ZZZZ</name>
<dbReference type="AlphaFoldDB" id="X0Z7V5"/>
<feature type="non-terminal residue" evidence="4">
    <location>
        <position position="305"/>
    </location>
</feature>
<evidence type="ECO:0000256" key="1">
    <source>
        <dbReference type="ARBA" id="ARBA00006821"/>
    </source>
</evidence>